<gene>
    <name evidence="2" type="primary">pcdh9</name>
    <name evidence="2" type="ORF">DAT39_014236</name>
</gene>
<reference evidence="2" key="1">
    <citation type="submission" date="2020-07" db="EMBL/GenBank/DDBJ databases">
        <title>Clarias magur genome sequencing, assembly and annotation.</title>
        <authorList>
            <person name="Kushwaha B."/>
            <person name="Kumar R."/>
            <person name="Das P."/>
            <person name="Joshi C.G."/>
            <person name="Kumar D."/>
            <person name="Nagpure N.S."/>
            <person name="Pandey M."/>
            <person name="Agarwal S."/>
            <person name="Srivastava S."/>
            <person name="Singh M."/>
            <person name="Sahoo L."/>
            <person name="Jayasankar P."/>
            <person name="Meher P.K."/>
            <person name="Koringa P.G."/>
            <person name="Iquebal M.A."/>
            <person name="Das S.P."/>
            <person name="Bit A."/>
            <person name="Patnaik S."/>
            <person name="Patel N."/>
            <person name="Shah T.M."/>
            <person name="Hinsu A."/>
            <person name="Jena J.K."/>
        </authorList>
    </citation>
    <scope>NUCLEOTIDE SEQUENCE</scope>
    <source>
        <strain evidence="2">CIFAMagur01</strain>
        <tissue evidence="2">Testis</tissue>
    </source>
</reference>
<dbReference type="EMBL" id="QNUK01000294">
    <property type="protein sequence ID" value="KAF5896050.1"/>
    <property type="molecule type" value="Genomic_DNA"/>
</dbReference>
<sequence length="79" mass="9404">MQVWVEKMEKKRRACGTLPRARTELNPDYLDLRSRTDLNPEYWTPCTPLVVLTETEQKDEKKAQRARRCATRTDTTHIR</sequence>
<dbReference type="Proteomes" id="UP000727407">
    <property type="component" value="Unassembled WGS sequence"/>
</dbReference>
<feature type="region of interest" description="Disordered" evidence="1">
    <location>
        <begin position="57"/>
        <end position="79"/>
    </location>
</feature>
<protein>
    <submittedName>
        <fullName evidence="2">Protocadherin-9-like</fullName>
    </submittedName>
</protein>
<name>A0A8J4TIM0_CLAMG</name>
<organism evidence="2 3">
    <name type="scientific">Clarias magur</name>
    <name type="common">Asian catfish</name>
    <name type="synonym">Macropteronotus magur</name>
    <dbReference type="NCBI Taxonomy" id="1594786"/>
    <lineage>
        <taxon>Eukaryota</taxon>
        <taxon>Metazoa</taxon>
        <taxon>Chordata</taxon>
        <taxon>Craniata</taxon>
        <taxon>Vertebrata</taxon>
        <taxon>Euteleostomi</taxon>
        <taxon>Actinopterygii</taxon>
        <taxon>Neopterygii</taxon>
        <taxon>Teleostei</taxon>
        <taxon>Ostariophysi</taxon>
        <taxon>Siluriformes</taxon>
        <taxon>Clariidae</taxon>
        <taxon>Clarias</taxon>
    </lineage>
</organism>
<evidence type="ECO:0000313" key="2">
    <source>
        <dbReference type="EMBL" id="KAF5896050.1"/>
    </source>
</evidence>
<accession>A0A8J4TIM0</accession>
<keyword evidence="3" id="KW-1185">Reference proteome</keyword>
<dbReference type="AlphaFoldDB" id="A0A8J4TIM0"/>
<comment type="caution">
    <text evidence="2">The sequence shown here is derived from an EMBL/GenBank/DDBJ whole genome shotgun (WGS) entry which is preliminary data.</text>
</comment>
<evidence type="ECO:0000313" key="3">
    <source>
        <dbReference type="Proteomes" id="UP000727407"/>
    </source>
</evidence>
<evidence type="ECO:0000256" key="1">
    <source>
        <dbReference type="SAM" id="MobiDB-lite"/>
    </source>
</evidence>
<proteinExistence type="predicted"/>